<feature type="coiled-coil region" evidence="1">
    <location>
        <begin position="111"/>
        <end position="243"/>
    </location>
</feature>
<evidence type="ECO:0000256" key="1">
    <source>
        <dbReference type="SAM" id="Coils"/>
    </source>
</evidence>
<dbReference type="Gene3D" id="1.10.533.10">
    <property type="entry name" value="Death Domain, Fas"/>
    <property type="match status" value="1"/>
</dbReference>
<dbReference type="Proteomes" id="UP000677054">
    <property type="component" value="Unassembled WGS sequence"/>
</dbReference>
<gene>
    <name evidence="3" type="ORF">DSTB1V02_LOCUS11136</name>
</gene>
<proteinExistence type="predicted"/>
<dbReference type="InterPro" id="IPR001315">
    <property type="entry name" value="CARD"/>
</dbReference>
<accession>A0A7R9FQV7</accession>
<dbReference type="AlphaFoldDB" id="A0A7R9FQV7"/>
<dbReference type="EMBL" id="LR903013">
    <property type="protein sequence ID" value="CAD7251369.1"/>
    <property type="molecule type" value="Genomic_DNA"/>
</dbReference>
<dbReference type="InterPro" id="IPR011029">
    <property type="entry name" value="DEATH-like_dom_sf"/>
</dbReference>
<dbReference type="Pfam" id="PF00619">
    <property type="entry name" value="CARD"/>
    <property type="match status" value="1"/>
</dbReference>
<evidence type="ECO:0000313" key="3">
    <source>
        <dbReference type="EMBL" id="CAD7251369.1"/>
    </source>
</evidence>
<name>A0A7R9FQV7_9CRUS</name>
<evidence type="ECO:0000259" key="2">
    <source>
        <dbReference type="PROSITE" id="PS50209"/>
    </source>
</evidence>
<organism evidence="3">
    <name type="scientific">Darwinula stevensoni</name>
    <dbReference type="NCBI Taxonomy" id="69355"/>
    <lineage>
        <taxon>Eukaryota</taxon>
        <taxon>Metazoa</taxon>
        <taxon>Ecdysozoa</taxon>
        <taxon>Arthropoda</taxon>
        <taxon>Crustacea</taxon>
        <taxon>Oligostraca</taxon>
        <taxon>Ostracoda</taxon>
        <taxon>Podocopa</taxon>
        <taxon>Podocopida</taxon>
        <taxon>Darwinulocopina</taxon>
        <taxon>Darwinuloidea</taxon>
        <taxon>Darwinulidae</taxon>
        <taxon>Darwinula</taxon>
    </lineage>
</organism>
<sequence length="282" mass="34015">MANCSEEELHVDGKTVADIMAKYTERLKYLEHMKVIELLWNKKVIDHEEYVSIQKTENMDRRLFLQEKLPKKGDTAFQKFLECLNEINQKILAKEMRRDCMDNQEEDTRSAFKQLEKEKDLETRNKEMEKELALEKRQKVELESRIRKLEEEPKKLVHEETEREKRKLAKDLKENKEIEELRLELSNVRTMEMKAKDLEKQLEESRYEVEKLQLELRTLKKKAKDLEEQLKEEQNANRGIVRDKRTHFSNVLRYMANSKSYWIDILTADHGVTKKYFTVGYR</sequence>
<keyword evidence="1" id="KW-0175">Coiled coil</keyword>
<dbReference type="SUPFAM" id="SSF47986">
    <property type="entry name" value="DEATH domain"/>
    <property type="match status" value="1"/>
</dbReference>
<dbReference type="CDD" id="cd01671">
    <property type="entry name" value="CARD"/>
    <property type="match status" value="1"/>
</dbReference>
<dbReference type="PROSITE" id="PS50209">
    <property type="entry name" value="CARD"/>
    <property type="match status" value="1"/>
</dbReference>
<dbReference type="EMBL" id="CAJPEV010003496">
    <property type="protein sequence ID" value="CAG0899884.1"/>
    <property type="molecule type" value="Genomic_DNA"/>
</dbReference>
<dbReference type="GO" id="GO:0042981">
    <property type="term" value="P:regulation of apoptotic process"/>
    <property type="evidence" value="ECO:0007669"/>
    <property type="project" value="InterPro"/>
</dbReference>
<reference evidence="3" key="1">
    <citation type="submission" date="2020-11" db="EMBL/GenBank/DDBJ databases">
        <authorList>
            <person name="Tran Van P."/>
        </authorList>
    </citation>
    <scope>NUCLEOTIDE SEQUENCE</scope>
</reference>
<evidence type="ECO:0000313" key="4">
    <source>
        <dbReference type="Proteomes" id="UP000677054"/>
    </source>
</evidence>
<keyword evidence="4" id="KW-1185">Reference proteome</keyword>
<feature type="domain" description="CARD" evidence="2">
    <location>
        <begin position="26"/>
        <end position="99"/>
    </location>
</feature>
<protein>
    <recommendedName>
        <fullName evidence="2">CARD domain-containing protein</fullName>
    </recommendedName>
</protein>